<gene>
    <name evidence="3" type="ORF">EIN_118110</name>
</gene>
<organism evidence="3 4">
    <name type="scientific">Entamoeba invadens IP1</name>
    <dbReference type="NCBI Taxonomy" id="370355"/>
    <lineage>
        <taxon>Eukaryota</taxon>
        <taxon>Amoebozoa</taxon>
        <taxon>Evosea</taxon>
        <taxon>Archamoebae</taxon>
        <taxon>Mastigamoebida</taxon>
        <taxon>Entamoebidae</taxon>
        <taxon>Entamoeba</taxon>
    </lineage>
</organism>
<dbReference type="Proteomes" id="UP000014680">
    <property type="component" value="Unassembled WGS sequence"/>
</dbReference>
<feature type="transmembrane region" description="Helical" evidence="1">
    <location>
        <begin position="166"/>
        <end position="186"/>
    </location>
</feature>
<accession>L7FMZ1</accession>
<name>L7FMZ1_ENTIV</name>
<sequence>MFFVLFFVAFSNADYAIKYESTGEFKAYKLGKCYYKGDGLYVRYEKKDSNLEYYSGSSCDKTVLGGSGSGFDKLQDYRLESKLPKYYLVKKTFEETTTCLFTDDVISPEYKYYPEGCITSEGESKKYSIDNNLVHVYSYLNSKCEGTGEIDTEEYKKCLINGKNSWMFTDSSVSLSFALAIGFLIFMF</sequence>
<dbReference type="EMBL" id="KB206391">
    <property type="protein sequence ID" value="ELP92237.1"/>
    <property type="molecule type" value="Genomic_DNA"/>
</dbReference>
<keyword evidence="1" id="KW-1133">Transmembrane helix</keyword>
<dbReference type="RefSeq" id="XP_004259008.1">
    <property type="nucleotide sequence ID" value="XM_004258960.1"/>
</dbReference>
<dbReference type="GeneID" id="14891236"/>
<feature type="signal peptide" evidence="2">
    <location>
        <begin position="1"/>
        <end position="16"/>
    </location>
</feature>
<keyword evidence="1" id="KW-0812">Transmembrane</keyword>
<reference evidence="3 4" key="1">
    <citation type="submission" date="2012-10" db="EMBL/GenBank/DDBJ databases">
        <authorList>
            <person name="Zafar N."/>
            <person name="Inman J."/>
            <person name="Hall N."/>
            <person name="Lorenzi H."/>
            <person name="Caler E."/>
        </authorList>
    </citation>
    <scope>NUCLEOTIDE SEQUENCE [LARGE SCALE GENOMIC DNA]</scope>
    <source>
        <strain evidence="3 4">IP1</strain>
    </source>
</reference>
<dbReference type="AlphaFoldDB" id="L7FMZ1"/>
<keyword evidence="1" id="KW-0472">Membrane</keyword>
<evidence type="ECO:0000256" key="1">
    <source>
        <dbReference type="SAM" id="Phobius"/>
    </source>
</evidence>
<evidence type="ECO:0000313" key="4">
    <source>
        <dbReference type="Proteomes" id="UP000014680"/>
    </source>
</evidence>
<feature type="chain" id="PRO_5003973837" evidence="2">
    <location>
        <begin position="17"/>
        <end position="188"/>
    </location>
</feature>
<protein>
    <submittedName>
        <fullName evidence="3">Uncharacterized protein</fullName>
    </submittedName>
</protein>
<keyword evidence="2" id="KW-0732">Signal</keyword>
<keyword evidence="4" id="KW-1185">Reference proteome</keyword>
<dbReference type="VEuPathDB" id="AmoebaDB:EIN_118110"/>
<evidence type="ECO:0000256" key="2">
    <source>
        <dbReference type="SAM" id="SignalP"/>
    </source>
</evidence>
<dbReference type="KEGG" id="eiv:EIN_118110"/>
<proteinExistence type="predicted"/>
<evidence type="ECO:0000313" key="3">
    <source>
        <dbReference type="EMBL" id="ELP92237.1"/>
    </source>
</evidence>